<accession>A0A081BZ63</accession>
<keyword evidence="2" id="KW-1185">Reference proteome</keyword>
<evidence type="ECO:0000313" key="2">
    <source>
        <dbReference type="Proteomes" id="UP000030661"/>
    </source>
</evidence>
<gene>
    <name evidence="1" type="ORF">U27_04585</name>
</gene>
<proteinExistence type="predicted"/>
<protein>
    <submittedName>
        <fullName evidence="1">Uncharacterized protein</fullName>
    </submittedName>
</protein>
<dbReference type="AlphaFoldDB" id="A0A081BZ63"/>
<reference evidence="1" key="1">
    <citation type="journal article" date="2015" name="PeerJ">
        <title>First genomic representation of candidate bacterial phylum KSB3 points to enhanced environmental sensing as a trigger of wastewater bulking.</title>
        <authorList>
            <person name="Sekiguchi Y."/>
            <person name="Ohashi A."/>
            <person name="Parks D.H."/>
            <person name="Yamauchi T."/>
            <person name="Tyson G.W."/>
            <person name="Hugenholtz P."/>
        </authorList>
    </citation>
    <scope>NUCLEOTIDE SEQUENCE [LARGE SCALE GENOMIC DNA]</scope>
</reference>
<name>A0A081BZ63_VECG1</name>
<dbReference type="EMBL" id="DF820466">
    <property type="protein sequence ID" value="GAK57618.1"/>
    <property type="molecule type" value="Genomic_DNA"/>
</dbReference>
<dbReference type="STRING" id="1499967.U27_04585"/>
<sequence length="85" mass="10221">MIKTYQFDSIIQENGVIMLPKHMQPLQRHHVRLIVIDLEPSRFDSVTLLTEITQKYKMITEEQELSIDEIYAQREQSHERTFVFD</sequence>
<dbReference type="HOGENOM" id="CLU_2505979_0_0_0"/>
<organism evidence="1">
    <name type="scientific">Vecturithrix granuli</name>
    <dbReference type="NCBI Taxonomy" id="1499967"/>
    <lineage>
        <taxon>Bacteria</taxon>
        <taxon>Candidatus Moduliflexota</taxon>
        <taxon>Candidatus Vecturitrichia</taxon>
        <taxon>Candidatus Vecturitrichales</taxon>
        <taxon>Candidatus Vecturitrichaceae</taxon>
        <taxon>Candidatus Vecturithrix</taxon>
    </lineage>
</organism>
<evidence type="ECO:0000313" key="1">
    <source>
        <dbReference type="EMBL" id="GAK57618.1"/>
    </source>
</evidence>
<dbReference type="Proteomes" id="UP000030661">
    <property type="component" value="Unassembled WGS sequence"/>
</dbReference>